<reference evidence="1" key="1">
    <citation type="journal article" date="2012" name="Nature">
        <title>The tomato genome sequence provides insights into fleshy fruit evolution.</title>
        <authorList>
            <consortium name="Tomato Genome Consortium"/>
        </authorList>
    </citation>
    <scope>NUCLEOTIDE SEQUENCE [LARGE SCALE GENOMIC DNA]</scope>
    <source>
        <strain evidence="1">cv. Heinz 1706</strain>
    </source>
</reference>
<dbReference type="InParanoid" id="K4CRL6"/>
<dbReference type="HOGENOM" id="CLU_1672320_0_0_1"/>
<organism evidence="1">
    <name type="scientific">Solanum lycopersicum</name>
    <name type="common">Tomato</name>
    <name type="synonym">Lycopersicon esculentum</name>
    <dbReference type="NCBI Taxonomy" id="4081"/>
    <lineage>
        <taxon>Eukaryota</taxon>
        <taxon>Viridiplantae</taxon>
        <taxon>Streptophyta</taxon>
        <taxon>Embryophyta</taxon>
        <taxon>Tracheophyta</taxon>
        <taxon>Spermatophyta</taxon>
        <taxon>Magnoliopsida</taxon>
        <taxon>eudicotyledons</taxon>
        <taxon>Gunneridae</taxon>
        <taxon>Pentapetalae</taxon>
        <taxon>asterids</taxon>
        <taxon>lamiids</taxon>
        <taxon>Solanales</taxon>
        <taxon>Solanaceae</taxon>
        <taxon>Solanoideae</taxon>
        <taxon>Solaneae</taxon>
        <taxon>Solanum</taxon>
        <taxon>Solanum subgen. Lycopersicon</taxon>
    </lineage>
</organism>
<dbReference type="EnsemblPlants" id="Solyc09g011900.1.1">
    <property type="protein sequence ID" value="Solyc09g011900.1.1"/>
    <property type="gene ID" value="Solyc09g011900.1"/>
</dbReference>
<dbReference type="Gramene" id="Solyc09g011900.1.1">
    <property type="protein sequence ID" value="Solyc09g011900.1.1"/>
    <property type="gene ID" value="Solyc09g011900.1"/>
</dbReference>
<proteinExistence type="predicted"/>
<evidence type="ECO:0000313" key="1">
    <source>
        <dbReference type="EnsemblPlants" id="Solyc09g011900.1.1"/>
    </source>
</evidence>
<reference evidence="1" key="2">
    <citation type="submission" date="2013-04" db="UniProtKB">
        <authorList>
            <consortium name="EnsemblPlants"/>
        </authorList>
    </citation>
    <scope>IDENTIFICATION</scope>
    <source>
        <strain evidence="1">cv. Heinz 1706</strain>
    </source>
</reference>
<dbReference type="AlphaFoldDB" id="K4CRL6"/>
<name>K4CRL6_SOLLC</name>
<evidence type="ECO:0000313" key="2">
    <source>
        <dbReference type="Proteomes" id="UP000004994"/>
    </source>
</evidence>
<protein>
    <submittedName>
        <fullName evidence="1">Uncharacterized protein</fullName>
    </submittedName>
</protein>
<dbReference type="PaxDb" id="4081-Solyc09g011900.1.1"/>
<accession>K4CRL6</accession>
<sequence>MTTLTSWKPPKLVEIIELQNDGFISENTCLSNKALMYRGSKDEFANQHDKVSSRYTAHLHLSASSTCDLGPLSKLMMIMSKRPSASSMLPTQQSIFQSGPLSKLMMMMYVKEAFNKFNASNSPTLTVCSSTSLTGTFSSWSKQIVDEQDRGLTSKLHI</sequence>
<dbReference type="Proteomes" id="UP000004994">
    <property type="component" value="Chromosome 9"/>
</dbReference>
<keyword evidence="2" id="KW-1185">Reference proteome</keyword>